<feature type="compositionally biased region" description="Polar residues" evidence="1">
    <location>
        <begin position="777"/>
        <end position="792"/>
    </location>
</feature>
<accession>A0A6H5J3H4</accession>
<dbReference type="InterPro" id="IPR043502">
    <property type="entry name" value="DNA/RNA_pol_sf"/>
</dbReference>
<dbReference type="Pfam" id="PF05380">
    <property type="entry name" value="Peptidase_A17"/>
    <property type="match status" value="1"/>
</dbReference>
<dbReference type="InterPro" id="IPR005312">
    <property type="entry name" value="DUF1759"/>
</dbReference>
<evidence type="ECO:0008006" key="4">
    <source>
        <dbReference type="Google" id="ProtNLM"/>
    </source>
</evidence>
<evidence type="ECO:0000313" key="2">
    <source>
        <dbReference type="EMBL" id="CAB0044206.1"/>
    </source>
</evidence>
<feature type="region of interest" description="Disordered" evidence="1">
    <location>
        <begin position="773"/>
        <end position="792"/>
    </location>
</feature>
<dbReference type="PANTHER" id="PTHR47331:SF1">
    <property type="entry name" value="GAG-LIKE PROTEIN"/>
    <property type="match status" value="1"/>
</dbReference>
<sequence length="886" mass="99109">MSAGFFVDVTTGFSGQRHRRLHSRGRRLPSSPSTERGCAQRSAAGRQRSDARYGKHRAKLPTIVIADFSGDIEDWVRFRDTFKEMVIERPNLPNIYKMNYLRSYVKGEAAELLQEVPSGGEHFADAWQVLKGRKLGSSVGNRERSGVLFRRTEHCCPGAGRPMCSILVCQRGAMPEAPIKKARSQCASFRHRRRSLEQPFGGGRDYSAAFPVEFQTAVQGICTAHDNKVSPSTVLSRSNGHISRPTARGPRFHQLGRIDLLLGTQIARVVQEGLRVGNESMPIATNSRLGPILSGNINDSDTGGSIVYLQTEGHLDDLLRSFWEVEEPPHAPLLSAEDKMCEEHYVNTTVRLPDGRYQVRLPQKPNAPIDWVNSRQIAKSCLLSLERKFSRNPSLRSDYVAAMNQMVQSNQMRKVSIEPQDYGSHYFLPHHAVVKESSTTTRVRPVFNASARNAAGHSLNENLLTGPNLLPQLVLVLAHWRCYPIAFVADVSKMYLQVRLHPEDWKLQSILWREDPRESIEHYVLTTVTFGCGPSAYLASRTLRKLAEDDGNKFPLAPPIVRHEMYMDDVLSGAFDLNTASEKRRHLCSLFSAGGFSLAKWMTNDRELLSSFDPSDRATEATLKVGLGFSVLGLVWEPQADRFYFNVSMTPLTGAITKRKVLSRIAGLFDPSGWISPSLIPLKIFMQSLRLLTKEWDVALPDAETAQWRAYEDDLQGLPSISIPRWSGVTKSARLELHGFADASKLAYAAVLYVRLLHGGGARVTLLASKTKRQTIHHGSQGKTKQGQVVSKKWTQGRINVERHFLPRTIVRARLRNRRREGKNDGRVTSAAITSSVSTKNSDPAAASVSVSTMCPVIVCNPAEWSCRECNQCRRCRRCRVCESSR</sequence>
<dbReference type="OrthoDB" id="8065733at2759"/>
<reference evidence="2 3" key="1">
    <citation type="submission" date="2020-02" db="EMBL/GenBank/DDBJ databases">
        <authorList>
            <person name="Ferguson B K."/>
        </authorList>
    </citation>
    <scope>NUCLEOTIDE SEQUENCE [LARGE SCALE GENOMIC DNA]</scope>
</reference>
<feature type="region of interest" description="Disordered" evidence="1">
    <location>
        <begin position="819"/>
        <end position="843"/>
    </location>
</feature>
<name>A0A6H5J3H4_9HYME</name>
<gene>
    <name evidence="2" type="ORF">TBRA_LOCUS15794</name>
</gene>
<dbReference type="AlphaFoldDB" id="A0A6H5J3H4"/>
<dbReference type="Proteomes" id="UP000479190">
    <property type="component" value="Unassembled WGS sequence"/>
</dbReference>
<evidence type="ECO:0000256" key="1">
    <source>
        <dbReference type="SAM" id="MobiDB-lite"/>
    </source>
</evidence>
<feature type="region of interest" description="Disordered" evidence="1">
    <location>
        <begin position="18"/>
        <end position="54"/>
    </location>
</feature>
<dbReference type="SUPFAM" id="SSF56672">
    <property type="entry name" value="DNA/RNA polymerases"/>
    <property type="match status" value="1"/>
</dbReference>
<organism evidence="2 3">
    <name type="scientific">Trichogramma brassicae</name>
    <dbReference type="NCBI Taxonomy" id="86971"/>
    <lineage>
        <taxon>Eukaryota</taxon>
        <taxon>Metazoa</taxon>
        <taxon>Ecdysozoa</taxon>
        <taxon>Arthropoda</taxon>
        <taxon>Hexapoda</taxon>
        <taxon>Insecta</taxon>
        <taxon>Pterygota</taxon>
        <taxon>Neoptera</taxon>
        <taxon>Endopterygota</taxon>
        <taxon>Hymenoptera</taxon>
        <taxon>Apocrita</taxon>
        <taxon>Proctotrupomorpha</taxon>
        <taxon>Chalcidoidea</taxon>
        <taxon>Trichogrammatidae</taxon>
        <taxon>Trichogramma</taxon>
    </lineage>
</organism>
<dbReference type="Pfam" id="PF03564">
    <property type="entry name" value="DUF1759"/>
    <property type="match status" value="1"/>
</dbReference>
<dbReference type="PANTHER" id="PTHR47331">
    <property type="entry name" value="PHD-TYPE DOMAIN-CONTAINING PROTEIN"/>
    <property type="match status" value="1"/>
</dbReference>
<dbReference type="InterPro" id="IPR008042">
    <property type="entry name" value="Retrotrans_Pao"/>
</dbReference>
<feature type="compositionally biased region" description="Basic residues" evidence="1">
    <location>
        <begin position="18"/>
        <end position="27"/>
    </location>
</feature>
<protein>
    <recommendedName>
        <fullName evidence="4">Reverse transcriptase domain-containing protein</fullName>
    </recommendedName>
</protein>
<proteinExistence type="predicted"/>
<dbReference type="GO" id="GO:0071897">
    <property type="term" value="P:DNA biosynthetic process"/>
    <property type="evidence" value="ECO:0007669"/>
    <property type="project" value="UniProtKB-ARBA"/>
</dbReference>
<feature type="compositionally biased region" description="Low complexity" evidence="1">
    <location>
        <begin position="828"/>
        <end position="839"/>
    </location>
</feature>
<evidence type="ECO:0000313" key="3">
    <source>
        <dbReference type="Proteomes" id="UP000479190"/>
    </source>
</evidence>
<dbReference type="EMBL" id="CADCXV010001414">
    <property type="protein sequence ID" value="CAB0044206.1"/>
    <property type="molecule type" value="Genomic_DNA"/>
</dbReference>
<keyword evidence="3" id="KW-1185">Reference proteome</keyword>